<dbReference type="GO" id="GO:0046983">
    <property type="term" value="F:protein dimerization activity"/>
    <property type="evidence" value="ECO:0007669"/>
    <property type="project" value="InterPro"/>
</dbReference>
<dbReference type="InterPro" id="IPR008906">
    <property type="entry name" value="HATC_C_dom"/>
</dbReference>
<dbReference type="EnsemblPlants" id="KRH57078">
    <property type="protein sequence ID" value="KRH57078"/>
    <property type="gene ID" value="GLYMA_05G038200"/>
</dbReference>
<organism evidence="2">
    <name type="scientific">Glycine max</name>
    <name type="common">Soybean</name>
    <name type="synonym">Glycine hispida</name>
    <dbReference type="NCBI Taxonomy" id="3847"/>
    <lineage>
        <taxon>Eukaryota</taxon>
        <taxon>Viridiplantae</taxon>
        <taxon>Streptophyta</taxon>
        <taxon>Embryophyta</taxon>
        <taxon>Tracheophyta</taxon>
        <taxon>Spermatophyta</taxon>
        <taxon>Magnoliopsida</taxon>
        <taxon>eudicotyledons</taxon>
        <taxon>Gunneridae</taxon>
        <taxon>Pentapetalae</taxon>
        <taxon>rosids</taxon>
        <taxon>fabids</taxon>
        <taxon>Fabales</taxon>
        <taxon>Fabaceae</taxon>
        <taxon>Papilionoideae</taxon>
        <taxon>50 kb inversion clade</taxon>
        <taxon>NPAAA clade</taxon>
        <taxon>indigoferoid/millettioid clade</taxon>
        <taxon>Phaseoleae</taxon>
        <taxon>Glycine</taxon>
        <taxon>Glycine subgen. Soja</taxon>
    </lineage>
</organism>
<dbReference type="Proteomes" id="UP000008827">
    <property type="component" value="Chromosome 5"/>
</dbReference>
<feature type="domain" description="HAT C-terminal dimerisation" evidence="1">
    <location>
        <begin position="203"/>
        <end position="254"/>
    </location>
</feature>
<evidence type="ECO:0000313" key="2">
    <source>
        <dbReference type="EMBL" id="KRH57078.1"/>
    </source>
</evidence>
<evidence type="ECO:0000259" key="1">
    <source>
        <dbReference type="Pfam" id="PF05699"/>
    </source>
</evidence>
<dbReference type="PANTHER" id="PTHR11697">
    <property type="entry name" value="GENERAL TRANSCRIPTION FACTOR 2-RELATED ZINC FINGER PROTEIN"/>
    <property type="match status" value="1"/>
</dbReference>
<accession>A0A0R0JQJ6</accession>
<dbReference type="InParanoid" id="A0A0R0JQJ6"/>
<dbReference type="Gramene" id="KRH57078">
    <property type="protein sequence ID" value="KRH57078"/>
    <property type="gene ID" value="GLYMA_05G038200"/>
</dbReference>
<dbReference type="SUPFAM" id="SSF53098">
    <property type="entry name" value="Ribonuclease H-like"/>
    <property type="match status" value="1"/>
</dbReference>
<dbReference type="AlphaFoldDB" id="A0A0R0JQJ6"/>
<proteinExistence type="predicted"/>
<dbReference type="PANTHER" id="PTHR11697:SF230">
    <property type="entry name" value="ZINC FINGER, MYM DOMAIN CONTAINING 1"/>
    <property type="match status" value="1"/>
</dbReference>
<keyword evidence="4" id="KW-1185">Reference proteome</keyword>
<dbReference type="EMBL" id="CM000838">
    <property type="protein sequence ID" value="KRH57078.1"/>
    <property type="molecule type" value="Genomic_DNA"/>
</dbReference>
<dbReference type="InterPro" id="IPR055298">
    <property type="entry name" value="AtLOH3-like"/>
</dbReference>
<name>A0A0R0JQJ6_SOYBN</name>
<reference evidence="2 3" key="1">
    <citation type="journal article" date="2010" name="Nature">
        <title>Genome sequence of the palaeopolyploid soybean.</title>
        <authorList>
            <person name="Schmutz J."/>
            <person name="Cannon S.B."/>
            <person name="Schlueter J."/>
            <person name="Ma J."/>
            <person name="Mitros T."/>
            <person name="Nelson W."/>
            <person name="Hyten D.L."/>
            <person name="Song Q."/>
            <person name="Thelen J.J."/>
            <person name="Cheng J."/>
            <person name="Xu D."/>
            <person name="Hellsten U."/>
            <person name="May G.D."/>
            <person name="Yu Y."/>
            <person name="Sakurai T."/>
            <person name="Umezawa T."/>
            <person name="Bhattacharyya M.K."/>
            <person name="Sandhu D."/>
            <person name="Valliyodan B."/>
            <person name="Lindquist E."/>
            <person name="Peto M."/>
            <person name="Grant D."/>
            <person name="Shu S."/>
            <person name="Goodstein D."/>
            <person name="Barry K."/>
            <person name="Futrell-Griggs M."/>
            <person name="Abernathy B."/>
            <person name="Du J."/>
            <person name="Tian Z."/>
            <person name="Zhu L."/>
            <person name="Gill N."/>
            <person name="Joshi T."/>
            <person name="Libault M."/>
            <person name="Sethuraman A."/>
            <person name="Zhang X.-C."/>
            <person name="Shinozaki K."/>
            <person name="Nguyen H.T."/>
            <person name="Wing R.A."/>
            <person name="Cregan P."/>
            <person name="Specht J."/>
            <person name="Grimwood J."/>
            <person name="Rokhsar D."/>
            <person name="Stacey G."/>
            <person name="Shoemaker R.C."/>
            <person name="Jackson S.A."/>
        </authorList>
    </citation>
    <scope>NUCLEOTIDE SEQUENCE</scope>
    <source>
        <strain evidence="3">cv. Williams 82</strain>
        <tissue evidence="2">Callus</tissue>
    </source>
</reference>
<dbReference type="InterPro" id="IPR012337">
    <property type="entry name" value="RNaseH-like_sf"/>
</dbReference>
<dbReference type="Pfam" id="PF05699">
    <property type="entry name" value="Dimer_Tnp_hAT"/>
    <property type="match status" value="1"/>
</dbReference>
<reference evidence="3" key="2">
    <citation type="submission" date="2018-02" db="UniProtKB">
        <authorList>
            <consortium name="EnsemblPlants"/>
        </authorList>
    </citation>
    <scope>IDENTIFICATION</scope>
    <source>
        <strain evidence="3">Williams 82</strain>
    </source>
</reference>
<sequence length="291" mass="33633">MRRFLVDRASIENVNVVQQEAELEPAPNVVNEFNPNEIVRDPGHRKQINEYAPDIQDQVRRAYILKGFCVAKSILVPNMDDEIPVRGRSRAEGRTITNLHHYRAEIFYVAIDKICVEMDHRFSGGSNIILDCFSCLDPKNSFSKFDVDKLARLADIYHADFSDDDRGTIRDQLETYVLQVRRNASFSTCEDVQSLAMKMVQTEKHLVFPLVYKLIELALILPVSTASVERAFSAMKIIKSKLRNKINDVWFNDLMVCYTERKIFKSLDDIDIIRTFTAKKSRKGHLPRNFI</sequence>
<evidence type="ECO:0000313" key="4">
    <source>
        <dbReference type="Proteomes" id="UP000008827"/>
    </source>
</evidence>
<reference evidence="2" key="3">
    <citation type="submission" date="2018-07" db="EMBL/GenBank/DDBJ databases">
        <title>WGS assembly of Glycine max.</title>
        <authorList>
            <person name="Schmutz J."/>
            <person name="Cannon S."/>
            <person name="Schlueter J."/>
            <person name="Ma J."/>
            <person name="Mitros T."/>
            <person name="Nelson W."/>
            <person name="Hyten D."/>
            <person name="Song Q."/>
            <person name="Thelen J."/>
            <person name="Cheng J."/>
            <person name="Xu D."/>
            <person name="Hellsten U."/>
            <person name="May G."/>
            <person name="Yu Y."/>
            <person name="Sakurai T."/>
            <person name="Umezawa T."/>
            <person name="Bhattacharyya M."/>
            <person name="Sandhu D."/>
            <person name="Valliyodan B."/>
            <person name="Lindquist E."/>
            <person name="Peto M."/>
            <person name="Grant D."/>
            <person name="Shu S."/>
            <person name="Goodstein D."/>
            <person name="Barry K."/>
            <person name="Futrell-Griggs M."/>
            <person name="Abernathy B."/>
            <person name="Du J."/>
            <person name="Tian Z."/>
            <person name="Zhu L."/>
            <person name="Gill N."/>
            <person name="Joshi T."/>
            <person name="Libault M."/>
            <person name="Sethuraman A."/>
            <person name="Zhang X."/>
            <person name="Shinozaki K."/>
            <person name="Nguyen H."/>
            <person name="Wing R."/>
            <person name="Cregan P."/>
            <person name="Specht J."/>
            <person name="Grimwood J."/>
            <person name="Rokhsar D."/>
            <person name="Stacey G."/>
            <person name="Shoemaker R."/>
            <person name="Jackson S."/>
        </authorList>
    </citation>
    <scope>NUCLEOTIDE SEQUENCE</scope>
    <source>
        <tissue evidence="2">Callus</tissue>
    </source>
</reference>
<gene>
    <name evidence="2" type="ORF">GLYMA_05G038200</name>
</gene>
<evidence type="ECO:0000313" key="3">
    <source>
        <dbReference type="EnsemblPlants" id="KRH57078"/>
    </source>
</evidence>
<protein>
    <recommendedName>
        <fullName evidence="1">HAT C-terminal dimerisation domain-containing protein</fullName>
    </recommendedName>
</protein>